<dbReference type="OrthoDB" id="9787219at2"/>
<dbReference type="HOGENOM" id="CLU_019796_1_0_4"/>
<dbReference type="Gene3D" id="3.40.50.720">
    <property type="entry name" value="NAD(P)-binding Rossmann-like Domain"/>
    <property type="match status" value="2"/>
</dbReference>
<name>W0PDJ3_ADVMD</name>
<dbReference type="SUPFAM" id="SSF51735">
    <property type="entry name" value="NAD(P)-binding Rossmann-fold domains"/>
    <property type="match status" value="1"/>
</dbReference>
<proteinExistence type="predicted"/>
<dbReference type="GO" id="GO:0016616">
    <property type="term" value="F:oxidoreductase activity, acting on the CH-OH group of donors, NAD or NADP as acceptor"/>
    <property type="evidence" value="ECO:0007669"/>
    <property type="project" value="UniProtKB-ARBA"/>
</dbReference>
<dbReference type="InterPro" id="IPR006140">
    <property type="entry name" value="D-isomer_DH_NAD-bd"/>
</dbReference>
<protein>
    <submittedName>
        <fullName evidence="4">Putative NAD-binding D-isomer specific 2-hydroxyacid dehydrogenase</fullName>
    </submittedName>
</protein>
<dbReference type="Pfam" id="PF02826">
    <property type="entry name" value="2-Hacid_dh_C"/>
    <property type="match status" value="1"/>
</dbReference>
<dbReference type="PATRIC" id="fig|1247726.3.peg.3017"/>
<dbReference type="eggNOG" id="COG0111">
    <property type="taxonomic scope" value="Bacteria"/>
</dbReference>
<keyword evidence="2" id="KW-0520">NAD</keyword>
<dbReference type="InterPro" id="IPR036291">
    <property type="entry name" value="NAD(P)-bd_dom_sf"/>
</dbReference>
<dbReference type="KEGG" id="amim:MIM_c27470"/>
<reference evidence="4 5" key="1">
    <citation type="journal article" date="2014" name="Microbiology">
        <title>Unravelling the complete genome sequence of Advenella mimigardefordensis strain DPN7T and novel insights in the catabolism of the xenobiotic polythioester precursor 3,3'-dithiodipropionate.</title>
        <authorList>
            <person name="Wubbeler J.H."/>
            <person name="Hiessl S."/>
            <person name="Schuldes J."/>
            <person name="Thurmer A."/>
            <person name="Daniel R."/>
            <person name="Steinbuchel A."/>
        </authorList>
    </citation>
    <scope>NUCLEOTIDE SEQUENCE [LARGE SCALE GENOMIC DNA]</scope>
    <source>
        <strain evidence="5">DSM 17166 / LMG 22922 / DPN7</strain>
    </source>
</reference>
<dbReference type="STRING" id="1247726.MIM_c27470"/>
<keyword evidence="5" id="KW-1185">Reference proteome</keyword>
<dbReference type="CDD" id="cd12164">
    <property type="entry name" value="GDH_like_2"/>
    <property type="match status" value="1"/>
</dbReference>
<accession>W0PDJ3</accession>
<dbReference type="GO" id="GO:0051287">
    <property type="term" value="F:NAD binding"/>
    <property type="evidence" value="ECO:0007669"/>
    <property type="project" value="InterPro"/>
</dbReference>
<dbReference type="PANTHER" id="PTHR43333">
    <property type="entry name" value="2-HACID_DH_C DOMAIN-CONTAINING PROTEIN"/>
    <property type="match status" value="1"/>
</dbReference>
<organism evidence="4 5">
    <name type="scientific">Advenella mimigardefordensis (strain DSM 17166 / LMG 22922 / DPN7)</name>
    <dbReference type="NCBI Taxonomy" id="1247726"/>
    <lineage>
        <taxon>Bacteria</taxon>
        <taxon>Pseudomonadati</taxon>
        <taxon>Pseudomonadota</taxon>
        <taxon>Betaproteobacteria</taxon>
        <taxon>Burkholderiales</taxon>
        <taxon>Alcaligenaceae</taxon>
    </lineage>
</organism>
<evidence type="ECO:0000256" key="2">
    <source>
        <dbReference type="ARBA" id="ARBA00023027"/>
    </source>
</evidence>
<dbReference type="PROSITE" id="PS00671">
    <property type="entry name" value="D_2_HYDROXYACID_DH_3"/>
    <property type="match status" value="1"/>
</dbReference>
<gene>
    <name evidence="4" type="ORF">MIM_c27470</name>
</gene>
<evidence type="ECO:0000313" key="4">
    <source>
        <dbReference type="EMBL" id="AHG64816.1"/>
    </source>
</evidence>
<evidence type="ECO:0000313" key="5">
    <source>
        <dbReference type="Proteomes" id="UP000019095"/>
    </source>
</evidence>
<keyword evidence="1" id="KW-0560">Oxidoreductase</keyword>
<dbReference type="InterPro" id="IPR029753">
    <property type="entry name" value="D-isomer_DH_CS"/>
</dbReference>
<evidence type="ECO:0000259" key="3">
    <source>
        <dbReference type="Pfam" id="PF02826"/>
    </source>
</evidence>
<feature type="domain" description="D-isomer specific 2-hydroxyacid dehydrogenase NAD-binding" evidence="3">
    <location>
        <begin position="108"/>
        <end position="278"/>
    </location>
</feature>
<dbReference type="RefSeq" id="WP_025373464.1">
    <property type="nucleotide sequence ID" value="NZ_CP003915.1"/>
</dbReference>
<dbReference type="AlphaFoldDB" id="W0PDJ3"/>
<dbReference type="Proteomes" id="UP000019095">
    <property type="component" value="Chromosome"/>
</dbReference>
<dbReference type="PANTHER" id="PTHR43333:SF1">
    <property type="entry name" value="D-ISOMER SPECIFIC 2-HYDROXYACID DEHYDROGENASE NAD-BINDING DOMAIN-CONTAINING PROTEIN"/>
    <property type="match status" value="1"/>
</dbReference>
<sequence>MTPVVLASESSAAAQKWLNVIQQHFPDLDAHIFDPNAAAAASEVRAAIVWKPPAALFARYPDLDLVFNMGAGVDAILRQPGIADTTRIIRLEDAGLANPMTEYVIHYLSGITRNFGVYEQHREKRLWQGAEQTPVQHSTIGVMGLGVIGARIAQALSALDYPVQGWARSPKALPGIRSFHGEDQFASFLASSQFLINVLPLTDQTRNILNRDSLGQLPKGAVLMNIGRGEHLVEEDLLALLDSGHLSQAVLDVAREEPLPHDHPFWTHPAITLTPHISGPTNHFLAIRQIRDKLQDALQGKPVSGEVFRDMGY</sequence>
<dbReference type="EMBL" id="CP003915">
    <property type="protein sequence ID" value="AHG64816.1"/>
    <property type="molecule type" value="Genomic_DNA"/>
</dbReference>
<evidence type="ECO:0000256" key="1">
    <source>
        <dbReference type="ARBA" id="ARBA00023002"/>
    </source>
</evidence>